<feature type="domain" description="Pyridine nucleotide-disulphide oxidoreductase dimerisation" evidence="7">
    <location>
        <begin position="331"/>
        <end position="432"/>
    </location>
</feature>
<name>A0A5C4MA65_9PSEU</name>
<keyword evidence="6" id="KW-0676">Redox-active center</keyword>
<evidence type="ECO:0000256" key="2">
    <source>
        <dbReference type="ARBA" id="ARBA00009130"/>
    </source>
</evidence>
<dbReference type="Pfam" id="PF07992">
    <property type="entry name" value="Pyr_redox_2"/>
    <property type="match status" value="1"/>
</dbReference>
<dbReference type="Proteomes" id="UP000305546">
    <property type="component" value="Unassembled WGS sequence"/>
</dbReference>
<comment type="caution">
    <text evidence="9">The sequence shown here is derived from an EMBL/GenBank/DDBJ whole genome shotgun (WGS) entry which is preliminary data.</text>
</comment>
<evidence type="ECO:0000313" key="10">
    <source>
        <dbReference type="Proteomes" id="UP000305546"/>
    </source>
</evidence>
<dbReference type="InterPro" id="IPR050260">
    <property type="entry name" value="FAD-bd_OxRdtase"/>
</dbReference>
<gene>
    <name evidence="9" type="ORF">FG385_07500</name>
</gene>
<dbReference type="PANTHER" id="PTHR43429:SF1">
    <property type="entry name" value="NAD(P)H SULFUR OXIDOREDUCTASE (COA-DEPENDENT)"/>
    <property type="match status" value="1"/>
</dbReference>
<comment type="similarity">
    <text evidence="2">Belongs to the class-III pyridine nucleotide-disulfide oxidoreductase family.</text>
</comment>
<dbReference type="InterPro" id="IPR004099">
    <property type="entry name" value="Pyr_nucl-diS_OxRdtase_dimer"/>
</dbReference>
<accession>A0A5C4MA65</accession>
<evidence type="ECO:0000256" key="1">
    <source>
        <dbReference type="ARBA" id="ARBA00001974"/>
    </source>
</evidence>
<dbReference type="GO" id="GO:0016491">
    <property type="term" value="F:oxidoreductase activity"/>
    <property type="evidence" value="ECO:0007669"/>
    <property type="project" value="UniProtKB-KW"/>
</dbReference>
<comment type="cofactor">
    <cofactor evidence="1">
        <name>FAD</name>
        <dbReference type="ChEBI" id="CHEBI:57692"/>
    </cofactor>
</comment>
<evidence type="ECO:0000256" key="5">
    <source>
        <dbReference type="ARBA" id="ARBA00023002"/>
    </source>
</evidence>
<feature type="domain" description="FAD/NAD(P)-binding" evidence="8">
    <location>
        <begin position="13"/>
        <end position="291"/>
    </location>
</feature>
<dbReference type="InterPro" id="IPR036188">
    <property type="entry name" value="FAD/NAD-bd_sf"/>
</dbReference>
<dbReference type="InterPro" id="IPR023753">
    <property type="entry name" value="FAD/NAD-binding_dom"/>
</dbReference>
<sequence>MAGSATRRSQVTRLVVVGGGAAGMSAATAARRTDPALDVTVFEAGDHVAYGMCGIPYYLGGVVDRAERLLAYPPDEFLARGIELRLGTPVTGIEANHVRTAAGEMVGFDALVLAAGAEPVVPRLPGLDDPRVFTVRALADAIRMRELLDAGVRRALVVGAGYVGLEAAEALVERGAETTVVEALPQVLSTVDDPVAELVAGELRRHVRLLPGRRLGGIQPHADRLTAVIGDEHGEERLDVDLVVVAVGIRPATALLAAADRLPSGELLVDDHMRTSVPDVFAAGDCVAHHHRVLGRPAPMPLGPAANKTGRVAGMVAAGGDASFPGVVGTAAVKVFELHVARTGLSLTEAHAAGIAAVATDAQSRSRAKYYPGSEPLFVRLVHEPGGRLLGAQMAGRDGVAKRIDVVATALYAGLGIADLTRLDLSYAPPFAPVYDPVAVAAQRGGKRGR</sequence>
<dbReference type="PRINTS" id="PR00411">
    <property type="entry name" value="PNDRDTASEI"/>
</dbReference>
<dbReference type="SUPFAM" id="SSF55424">
    <property type="entry name" value="FAD/NAD-linked reductases, dimerisation (C-terminal) domain"/>
    <property type="match status" value="1"/>
</dbReference>
<dbReference type="EMBL" id="VDFW01000004">
    <property type="protein sequence ID" value="TNC28254.1"/>
    <property type="molecule type" value="Genomic_DNA"/>
</dbReference>
<dbReference type="PRINTS" id="PR00368">
    <property type="entry name" value="FADPNR"/>
</dbReference>
<evidence type="ECO:0000259" key="7">
    <source>
        <dbReference type="Pfam" id="PF02852"/>
    </source>
</evidence>
<organism evidence="9 10">
    <name type="scientific">Amycolatopsis alkalitolerans</name>
    <dbReference type="NCBI Taxonomy" id="2547244"/>
    <lineage>
        <taxon>Bacteria</taxon>
        <taxon>Bacillati</taxon>
        <taxon>Actinomycetota</taxon>
        <taxon>Actinomycetes</taxon>
        <taxon>Pseudonocardiales</taxon>
        <taxon>Pseudonocardiaceae</taxon>
        <taxon>Amycolatopsis</taxon>
    </lineage>
</organism>
<dbReference type="Pfam" id="PF02852">
    <property type="entry name" value="Pyr_redox_dim"/>
    <property type="match status" value="1"/>
</dbReference>
<dbReference type="PANTHER" id="PTHR43429">
    <property type="entry name" value="PYRIDINE NUCLEOTIDE-DISULFIDE OXIDOREDUCTASE DOMAIN-CONTAINING"/>
    <property type="match status" value="1"/>
</dbReference>
<dbReference type="AlphaFoldDB" id="A0A5C4MA65"/>
<evidence type="ECO:0000313" key="9">
    <source>
        <dbReference type="EMBL" id="TNC28254.1"/>
    </source>
</evidence>
<keyword evidence="3" id="KW-0285">Flavoprotein</keyword>
<evidence type="ECO:0000259" key="8">
    <source>
        <dbReference type="Pfam" id="PF07992"/>
    </source>
</evidence>
<keyword evidence="10" id="KW-1185">Reference proteome</keyword>
<evidence type="ECO:0000256" key="3">
    <source>
        <dbReference type="ARBA" id="ARBA00022630"/>
    </source>
</evidence>
<dbReference type="Gene3D" id="3.50.50.60">
    <property type="entry name" value="FAD/NAD(P)-binding domain"/>
    <property type="match status" value="2"/>
</dbReference>
<evidence type="ECO:0000256" key="6">
    <source>
        <dbReference type="ARBA" id="ARBA00023284"/>
    </source>
</evidence>
<evidence type="ECO:0000256" key="4">
    <source>
        <dbReference type="ARBA" id="ARBA00022827"/>
    </source>
</evidence>
<dbReference type="InterPro" id="IPR016156">
    <property type="entry name" value="FAD/NAD-linked_Rdtase_dimer_sf"/>
</dbReference>
<keyword evidence="5" id="KW-0560">Oxidoreductase</keyword>
<dbReference type="SUPFAM" id="SSF51905">
    <property type="entry name" value="FAD/NAD(P)-binding domain"/>
    <property type="match status" value="2"/>
</dbReference>
<protein>
    <submittedName>
        <fullName evidence="9">Pyridine nucleotide-disulfide oxidoreductase</fullName>
    </submittedName>
</protein>
<proteinExistence type="inferred from homology"/>
<reference evidence="9 10" key="1">
    <citation type="submission" date="2019-06" db="EMBL/GenBank/DDBJ databases">
        <title>Amycolatopsis alkalitolerans sp. nov., isolated from Gastrodia elata Blume.</title>
        <authorList>
            <person name="Narsing Rao M.P."/>
            <person name="Li W.J."/>
        </authorList>
    </citation>
    <scope>NUCLEOTIDE SEQUENCE [LARGE SCALE GENOMIC DNA]</scope>
    <source>
        <strain evidence="9 10">SYSUP0005</strain>
    </source>
</reference>
<dbReference type="OrthoDB" id="9802028at2"/>
<keyword evidence="4" id="KW-0274">FAD</keyword>